<comment type="caution">
    <text evidence="2">The sequence shown here is derived from an EMBL/GenBank/DDBJ whole genome shotgun (WGS) entry which is preliminary data.</text>
</comment>
<reference evidence="2" key="1">
    <citation type="journal article" date="2019" name="Sci. Rep.">
        <title>Draft genome of Tanacetum cinerariifolium, the natural source of mosquito coil.</title>
        <authorList>
            <person name="Yamashiro T."/>
            <person name="Shiraishi A."/>
            <person name="Satake H."/>
            <person name="Nakayama K."/>
        </authorList>
    </citation>
    <scope>NUCLEOTIDE SEQUENCE</scope>
</reference>
<gene>
    <name evidence="2" type="ORF">Tci_892562</name>
</gene>
<dbReference type="EMBL" id="BKCJ011323345">
    <property type="protein sequence ID" value="GFD20593.1"/>
    <property type="molecule type" value="Genomic_DNA"/>
</dbReference>
<sequence length="106" mass="11241">IITHLPDIGDAKELSLVLGLLTAQPDAPKEIGVVQFLPESCEIVGWAVNLASPTSPVKVQLESHGASTGRTRRCHAESATASSTPGVGGCRRNRSYPAPRQPRVYP</sequence>
<evidence type="ECO:0000313" key="2">
    <source>
        <dbReference type="EMBL" id="GFD20593.1"/>
    </source>
</evidence>
<organism evidence="2">
    <name type="scientific">Tanacetum cinerariifolium</name>
    <name type="common">Dalmatian daisy</name>
    <name type="synonym">Chrysanthemum cinerariifolium</name>
    <dbReference type="NCBI Taxonomy" id="118510"/>
    <lineage>
        <taxon>Eukaryota</taxon>
        <taxon>Viridiplantae</taxon>
        <taxon>Streptophyta</taxon>
        <taxon>Embryophyta</taxon>
        <taxon>Tracheophyta</taxon>
        <taxon>Spermatophyta</taxon>
        <taxon>Magnoliopsida</taxon>
        <taxon>eudicotyledons</taxon>
        <taxon>Gunneridae</taxon>
        <taxon>Pentapetalae</taxon>
        <taxon>asterids</taxon>
        <taxon>campanulids</taxon>
        <taxon>Asterales</taxon>
        <taxon>Asteraceae</taxon>
        <taxon>Asteroideae</taxon>
        <taxon>Anthemideae</taxon>
        <taxon>Anthemidinae</taxon>
        <taxon>Tanacetum</taxon>
    </lineage>
</organism>
<protein>
    <submittedName>
        <fullName evidence="2">Uncharacterized protein</fullName>
    </submittedName>
</protein>
<dbReference type="AlphaFoldDB" id="A0A699UEY1"/>
<feature type="region of interest" description="Disordered" evidence="1">
    <location>
        <begin position="61"/>
        <end position="106"/>
    </location>
</feature>
<accession>A0A699UEY1</accession>
<proteinExistence type="predicted"/>
<feature type="non-terminal residue" evidence="2">
    <location>
        <position position="1"/>
    </location>
</feature>
<evidence type="ECO:0000256" key="1">
    <source>
        <dbReference type="SAM" id="MobiDB-lite"/>
    </source>
</evidence>
<name>A0A699UEY1_TANCI</name>